<keyword evidence="1" id="KW-0489">Methyltransferase</keyword>
<dbReference type="GO" id="GO:0032259">
    <property type="term" value="P:methylation"/>
    <property type="evidence" value="ECO:0007669"/>
    <property type="project" value="UniProtKB-KW"/>
</dbReference>
<protein>
    <submittedName>
        <fullName evidence="1">Putative SAM-dependent methyltransferase</fullName>
    </submittedName>
</protein>
<dbReference type="SUPFAM" id="SSF53335">
    <property type="entry name" value="S-adenosyl-L-methionine-dependent methyltransferases"/>
    <property type="match status" value="1"/>
</dbReference>
<proteinExistence type="predicted"/>
<reference evidence="1" key="1">
    <citation type="submission" date="2009-10" db="EMBL/GenBank/DDBJ databases">
        <title>Diversity of trophic interactions inside an arsenic-rich microbial ecosystem.</title>
        <authorList>
            <person name="Bertin P.N."/>
            <person name="Heinrich-Salmeron A."/>
            <person name="Pelletier E."/>
            <person name="Goulhen-Chollet F."/>
            <person name="Arsene-Ploetze F."/>
            <person name="Gallien S."/>
            <person name="Calteau A."/>
            <person name="Vallenet D."/>
            <person name="Casiot C."/>
            <person name="Chane-Woon-Ming B."/>
            <person name="Giloteaux L."/>
            <person name="Barakat M."/>
            <person name="Bonnefoy V."/>
            <person name="Bruneel O."/>
            <person name="Chandler M."/>
            <person name="Cleiss J."/>
            <person name="Duran R."/>
            <person name="Elbaz-Poulichet F."/>
            <person name="Fonknechten N."/>
            <person name="Lauga B."/>
            <person name="Mornico D."/>
            <person name="Ortet P."/>
            <person name="Schaeffer C."/>
            <person name="Siguier P."/>
            <person name="Alexander Thil Smith A."/>
            <person name="Van Dorsselaer A."/>
            <person name="Weissenbach J."/>
            <person name="Medigue C."/>
            <person name="Le Paslier D."/>
        </authorList>
    </citation>
    <scope>NUCLEOTIDE SEQUENCE</scope>
</reference>
<name>E6QT29_9ZZZZ</name>
<dbReference type="PANTHER" id="PTHR20974">
    <property type="entry name" value="UPF0585 PROTEIN CG18661"/>
    <property type="match status" value="1"/>
</dbReference>
<dbReference type="PANTHER" id="PTHR20974:SF0">
    <property type="entry name" value="UPF0585 PROTEIN CG18661"/>
    <property type="match status" value="1"/>
</dbReference>
<sequence>MKPFSTACERNQSHILAALRPVLADRKNVLEIASGTGQHAVFFGENLPHLTWKTSELVQNHAGIAMWLAEAQLPNVLLPVVLDIHVDPWPNITADAIFNANTVHIVSWAGVVRMFAGIGQILKAGGVLCLYGPFNYAGEFTSASNAEFDTWLKSRDALSGIRNFEAIDQLAQAQGFELMRDVAMPSNNRLLVWSKHNITPV</sequence>
<dbReference type="Gene3D" id="3.40.50.150">
    <property type="entry name" value="Vaccinia Virus protein VP39"/>
    <property type="match status" value="1"/>
</dbReference>
<accession>E6QT29</accession>
<evidence type="ECO:0000313" key="1">
    <source>
        <dbReference type="EMBL" id="CBI10401.1"/>
    </source>
</evidence>
<dbReference type="Pfam" id="PF06080">
    <property type="entry name" value="DUF938"/>
    <property type="match status" value="1"/>
</dbReference>
<dbReference type="AlphaFoldDB" id="E6QT29"/>
<gene>
    <name evidence="1" type="ORF">CARN7_1179</name>
</gene>
<dbReference type="InterPro" id="IPR029063">
    <property type="entry name" value="SAM-dependent_MTases_sf"/>
</dbReference>
<keyword evidence="1" id="KW-0808">Transferase</keyword>
<comment type="caution">
    <text evidence="1">The sequence shown here is derived from an EMBL/GenBank/DDBJ whole genome shotgun (WGS) entry which is preliminary data.</text>
</comment>
<dbReference type="GO" id="GO:0008168">
    <property type="term" value="F:methyltransferase activity"/>
    <property type="evidence" value="ECO:0007669"/>
    <property type="project" value="UniProtKB-KW"/>
</dbReference>
<dbReference type="EMBL" id="CABR01000083">
    <property type="protein sequence ID" value="CBI10401.1"/>
    <property type="molecule type" value="Genomic_DNA"/>
</dbReference>
<dbReference type="InterPro" id="IPR010342">
    <property type="entry name" value="DUF938"/>
</dbReference>
<organism evidence="1">
    <name type="scientific">mine drainage metagenome</name>
    <dbReference type="NCBI Taxonomy" id="410659"/>
    <lineage>
        <taxon>unclassified sequences</taxon>
        <taxon>metagenomes</taxon>
        <taxon>ecological metagenomes</taxon>
    </lineage>
</organism>